<evidence type="ECO:0000313" key="3">
    <source>
        <dbReference type="Proteomes" id="UP000275846"/>
    </source>
</evidence>
<proteinExistence type="predicted"/>
<evidence type="ECO:0000313" key="2">
    <source>
        <dbReference type="EMBL" id="VDL89625.1"/>
    </source>
</evidence>
<reference evidence="2 3" key="2">
    <citation type="submission" date="2018-11" db="EMBL/GenBank/DDBJ databases">
        <authorList>
            <consortium name="Pathogen Informatics"/>
        </authorList>
    </citation>
    <scope>NUCLEOTIDE SEQUENCE [LARGE SCALE GENOMIC DNA]</scope>
    <source>
        <strain evidence="2 3">NST_G2</strain>
    </source>
</reference>
<evidence type="ECO:0000256" key="1">
    <source>
        <dbReference type="SAM" id="MobiDB-lite"/>
    </source>
</evidence>
<feature type="region of interest" description="Disordered" evidence="1">
    <location>
        <begin position="1"/>
        <end position="48"/>
    </location>
</feature>
<gene>
    <name evidence="2" type="ORF">SSLN_LOCUS3240</name>
</gene>
<dbReference type="WBParaSite" id="SSLN_0000334001-mRNA-1">
    <property type="protein sequence ID" value="SSLN_0000334001-mRNA-1"/>
    <property type="gene ID" value="SSLN_0000334001"/>
</dbReference>
<keyword evidence="3" id="KW-1185">Reference proteome</keyword>
<protein>
    <submittedName>
        <fullName evidence="2 4">Uncharacterized protein</fullName>
    </submittedName>
</protein>
<reference evidence="4" key="1">
    <citation type="submission" date="2016-06" db="UniProtKB">
        <authorList>
            <consortium name="WormBaseParasite"/>
        </authorList>
    </citation>
    <scope>IDENTIFICATION</scope>
</reference>
<name>A0A183SG92_SCHSO</name>
<dbReference type="EMBL" id="UYSU01032475">
    <property type="protein sequence ID" value="VDL89625.1"/>
    <property type="molecule type" value="Genomic_DNA"/>
</dbReference>
<dbReference type="AlphaFoldDB" id="A0A183SG92"/>
<dbReference type="OrthoDB" id="6312654at2759"/>
<accession>A0A183SG92</accession>
<organism evidence="4">
    <name type="scientific">Schistocephalus solidus</name>
    <name type="common">Tapeworm</name>
    <dbReference type="NCBI Taxonomy" id="70667"/>
    <lineage>
        <taxon>Eukaryota</taxon>
        <taxon>Metazoa</taxon>
        <taxon>Spiralia</taxon>
        <taxon>Lophotrochozoa</taxon>
        <taxon>Platyhelminthes</taxon>
        <taxon>Cestoda</taxon>
        <taxon>Eucestoda</taxon>
        <taxon>Diphyllobothriidea</taxon>
        <taxon>Diphyllobothriidae</taxon>
        <taxon>Schistocephalus</taxon>
    </lineage>
</organism>
<feature type="compositionally biased region" description="Polar residues" evidence="1">
    <location>
        <begin position="34"/>
        <end position="47"/>
    </location>
</feature>
<sequence length="134" mass="14358">MLSSGGEITGRASDKGDPRCRRMDGSPPRHLQVEASSATTQKTTSNELADRLADLPVAHADISVENRRCQLRDTIQSNVLDLLGRAHCPSPPTRLAMRLGAAVDAARRPTSKASHHMPIVGCLRELGAADKLIS</sequence>
<evidence type="ECO:0000313" key="4">
    <source>
        <dbReference type="WBParaSite" id="SSLN_0000334001-mRNA-1"/>
    </source>
</evidence>
<dbReference type="Proteomes" id="UP000275846">
    <property type="component" value="Unassembled WGS sequence"/>
</dbReference>
<feature type="compositionally biased region" description="Basic and acidic residues" evidence="1">
    <location>
        <begin position="12"/>
        <end position="24"/>
    </location>
</feature>